<keyword evidence="3" id="KW-0175">Coiled coil</keyword>
<organism evidence="5 6">
    <name type="scientific">Neolewinella agarilytica</name>
    <dbReference type="NCBI Taxonomy" id="478744"/>
    <lineage>
        <taxon>Bacteria</taxon>
        <taxon>Pseudomonadati</taxon>
        <taxon>Bacteroidota</taxon>
        <taxon>Saprospiria</taxon>
        <taxon>Saprospirales</taxon>
        <taxon>Lewinellaceae</taxon>
        <taxon>Neolewinella</taxon>
    </lineage>
</organism>
<name>A0A1H9IRQ6_9BACT</name>
<evidence type="ECO:0000256" key="4">
    <source>
        <dbReference type="SAM" id="SignalP"/>
    </source>
</evidence>
<dbReference type="Proteomes" id="UP000199021">
    <property type="component" value="Unassembled WGS sequence"/>
</dbReference>
<dbReference type="EMBL" id="FOFB01000015">
    <property type="protein sequence ID" value="SEQ77197.1"/>
    <property type="molecule type" value="Genomic_DNA"/>
</dbReference>
<dbReference type="PANTHER" id="PTHR35089">
    <property type="entry name" value="CHAPERONE PROTEIN SKP"/>
    <property type="match status" value="1"/>
</dbReference>
<keyword evidence="2 4" id="KW-0732">Signal</keyword>
<reference evidence="6" key="1">
    <citation type="submission" date="2016-10" db="EMBL/GenBank/DDBJ databases">
        <authorList>
            <person name="Varghese N."/>
            <person name="Submissions S."/>
        </authorList>
    </citation>
    <scope>NUCLEOTIDE SEQUENCE [LARGE SCALE GENOMIC DNA]</scope>
    <source>
        <strain evidence="6">DSM 24740</strain>
    </source>
</reference>
<evidence type="ECO:0000256" key="3">
    <source>
        <dbReference type="SAM" id="Coils"/>
    </source>
</evidence>
<dbReference type="RefSeq" id="WP_090169703.1">
    <property type="nucleotide sequence ID" value="NZ_FOFB01000015.1"/>
</dbReference>
<dbReference type="InterPro" id="IPR024930">
    <property type="entry name" value="Skp_dom_sf"/>
</dbReference>
<accession>A0A1H9IRQ6</accession>
<dbReference type="PANTHER" id="PTHR35089:SF1">
    <property type="entry name" value="CHAPERONE PROTEIN SKP"/>
    <property type="match status" value="1"/>
</dbReference>
<gene>
    <name evidence="5" type="ORF">SAMN05444359_115110</name>
</gene>
<proteinExistence type="inferred from homology"/>
<protein>
    <submittedName>
        <fullName evidence="5">Periplasmic chaperone for outer membrane proteins Skp</fullName>
    </submittedName>
</protein>
<dbReference type="OrthoDB" id="1493480at2"/>
<dbReference type="SUPFAM" id="SSF111384">
    <property type="entry name" value="OmpH-like"/>
    <property type="match status" value="1"/>
</dbReference>
<evidence type="ECO:0000256" key="2">
    <source>
        <dbReference type="ARBA" id="ARBA00022729"/>
    </source>
</evidence>
<sequence>MKHLLFSLLLLFATVSVSHAQKFGHVNFGNLLSEMPEVKASETELEAFNQQLIKQGEKMVEDLKAAVAKAEANSLNTTPKELEQIKQRLQQDQAAIQQFEREMVVKIEQKRQELLGPIIKKAREAIDAVAKENGYQMVFDSSLFNSLLFTEDSSDMMELVKAKLGI</sequence>
<evidence type="ECO:0000313" key="6">
    <source>
        <dbReference type="Proteomes" id="UP000199021"/>
    </source>
</evidence>
<dbReference type="Pfam" id="PF03938">
    <property type="entry name" value="OmpH"/>
    <property type="match status" value="1"/>
</dbReference>
<feature type="chain" id="PRO_5011554370" evidence="4">
    <location>
        <begin position="21"/>
        <end position="166"/>
    </location>
</feature>
<comment type="similarity">
    <text evidence="1">Belongs to the Skp family.</text>
</comment>
<dbReference type="InParanoid" id="A0A1H9IRQ6"/>
<dbReference type="Gene3D" id="3.30.910.20">
    <property type="entry name" value="Skp domain"/>
    <property type="match status" value="1"/>
</dbReference>
<dbReference type="InterPro" id="IPR005632">
    <property type="entry name" value="Chaperone_Skp"/>
</dbReference>
<dbReference type="STRING" id="478744.SAMN05444359_115110"/>
<keyword evidence="6" id="KW-1185">Reference proteome</keyword>
<evidence type="ECO:0000313" key="5">
    <source>
        <dbReference type="EMBL" id="SEQ77197.1"/>
    </source>
</evidence>
<dbReference type="GO" id="GO:0051082">
    <property type="term" value="F:unfolded protein binding"/>
    <property type="evidence" value="ECO:0007669"/>
    <property type="project" value="InterPro"/>
</dbReference>
<evidence type="ECO:0000256" key="1">
    <source>
        <dbReference type="ARBA" id="ARBA00009091"/>
    </source>
</evidence>
<dbReference type="SMART" id="SM00935">
    <property type="entry name" value="OmpH"/>
    <property type="match status" value="1"/>
</dbReference>
<dbReference type="AlphaFoldDB" id="A0A1H9IRQ6"/>
<dbReference type="GO" id="GO:0050821">
    <property type="term" value="P:protein stabilization"/>
    <property type="evidence" value="ECO:0007669"/>
    <property type="project" value="TreeGrafter"/>
</dbReference>
<dbReference type="GO" id="GO:0005829">
    <property type="term" value="C:cytosol"/>
    <property type="evidence" value="ECO:0007669"/>
    <property type="project" value="TreeGrafter"/>
</dbReference>
<feature type="signal peptide" evidence="4">
    <location>
        <begin position="1"/>
        <end position="20"/>
    </location>
</feature>
<feature type="coiled-coil region" evidence="3">
    <location>
        <begin position="53"/>
        <end position="102"/>
    </location>
</feature>